<dbReference type="AlphaFoldDB" id="K1UIY3"/>
<comment type="caution">
    <text evidence="1">The sequence shown here is derived from an EMBL/GenBank/DDBJ whole genome shotgun (WGS) entry which is preliminary data.</text>
</comment>
<accession>K1UIY3</accession>
<organism evidence="1">
    <name type="scientific">human gut metagenome</name>
    <dbReference type="NCBI Taxonomy" id="408170"/>
    <lineage>
        <taxon>unclassified sequences</taxon>
        <taxon>metagenomes</taxon>
        <taxon>organismal metagenomes</taxon>
    </lineage>
</organism>
<reference evidence="1" key="1">
    <citation type="journal article" date="2013" name="Environ. Microbiol.">
        <title>Microbiota from the distal guts of lean and obese adolescents exhibit partial functional redundancy besides clear differences in community structure.</title>
        <authorList>
            <person name="Ferrer M."/>
            <person name="Ruiz A."/>
            <person name="Lanza F."/>
            <person name="Haange S.B."/>
            <person name="Oberbach A."/>
            <person name="Till H."/>
            <person name="Bargiela R."/>
            <person name="Campoy C."/>
            <person name="Segura M.T."/>
            <person name="Richter M."/>
            <person name="von Bergen M."/>
            <person name="Seifert J."/>
            <person name="Suarez A."/>
        </authorList>
    </citation>
    <scope>NUCLEOTIDE SEQUENCE</scope>
</reference>
<name>K1UIY3_9ZZZZ</name>
<dbReference type="EMBL" id="AJWZ01000002">
    <property type="protein sequence ID" value="EKC78165.1"/>
    <property type="molecule type" value="Genomic_DNA"/>
</dbReference>
<evidence type="ECO:0000313" key="1">
    <source>
        <dbReference type="EMBL" id="EKC78165.1"/>
    </source>
</evidence>
<proteinExistence type="predicted"/>
<protein>
    <submittedName>
        <fullName evidence="1">Secreted protein</fullName>
    </submittedName>
</protein>
<sequence>MKKILSIVIAAAMLLAISVPAFAAEINQSTSGGVGNSSVVTDRSGISGAFTVSYPAETTIYWGTESTEIGYTVSSTLVSGNNLRVTVAQDNANLHTGGGRLLPYTIAGDTNITTGHETVTNSAYSVNVNITKENWGSVSIDEYEDTLTFTASVEAIA</sequence>
<gene>
    <name evidence="1" type="ORF">OBE_00002</name>
</gene>